<evidence type="ECO:0000313" key="3">
    <source>
        <dbReference type="Proteomes" id="UP000541444"/>
    </source>
</evidence>
<evidence type="ECO:0000313" key="2">
    <source>
        <dbReference type="EMBL" id="KAF6147104.1"/>
    </source>
</evidence>
<accession>A0A7J7LX19</accession>
<dbReference type="OrthoDB" id="1714680at2759"/>
<dbReference type="AlphaFoldDB" id="A0A7J7LX19"/>
<feature type="transmembrane region" description="Helical" evidence="1">
    <location>
        <begin position="58"/>
        <end position="77"/>
    </location>
</feature>
<reference evidence="2 3" key="1">
    <citation type="journal article" date="2020" name="IScience">
        <title>Genome Sequencing of the Endangered Kingdonia uniflora (Circaeasteraceae, Ranunculales) Reveals Potential Mechanisms of Evolutionary Specialization.</title>
        <authorList>
            <person name="Sun Y."/>
            <person name="Deng T."/>
            <person name="Zhang A."/>
            <person name="Moore M.J."/>
            <person name="Landis J.B."/>
            <person name="Lin N."/>
            <person name="Zhang H."/>
            <person name="Zhang X."/>
            <person name="Huang J."/>
            <person name="Zhang X."/>
            <person name="Sun H."/>
            <person name="Wang H."/>
        </authorList>
    </citation>
    <scope>NUCLEOTIDE SEQUENCE [LARGE SCALE GENOMIC DNA]</scope>
    <source>
        <strain evidence="2">TB1705</strain>
        <tissue evidence="2">Leaf</tissue>
    </source>
</reference>
<evidence type="ECO:0000256" key="1">
    <source>
        <dbReference type="SAM" id="Phobius"/>
    </source>
</evidence>
<comment type="caution">
    <text evidence="2">The sequence shown here is derived from an EMBL/GenBank/DDBJ whole genome shotgun (WGS) entry which is preliminary data.</text>
</comment>
<keyword evidence="1" id="KW-0472">Membrane</keyword>
<gene>
    <name evidence="2" type="ORF">GIB67_036823</name>
</gene>
<keyword evidence="1" id="KW-1133">Transmembrane helix</keyword>
<protein>
    <submittedName>
        <fullName evidence="2">Uncharacterized protein</fullName>
    </submittedName>
</protein>
<keyword evidence="1" id="KW-0812">Transmembrane</keyword>
<proteinExistence type="predicted"/>
<dbReference type="EMBL" id="JACGCM010001948">
    <property type="protein sequence ID" value="KAF6147104.1"/>
    <property type="molecule type" value="Genomic_DNA"/>
</dbReference>
<name>A0A7J7LX19_9MAGN</name>
<keyword evidence="3" id="KW-1185">Reference proteome</keyword>
<dbReference type="Proteomes" id="UP000541444">
    <property type="component" value="Unassembled WGS sequence"/>
</dbReference>
<organism evidence="2 3">
    <name type="scientific">Kingdonia uniflora</name>
    <dbReference type="NCBI Taxonomy" id="39325"/>
    <lineage>
        <taxon>Eukaryota</taxon>
        <taxon>Viridiplantae</taxon>
        <taxon>Streptophyta</taxon>
        <taxon>Embryophyta</taxon>
        <taxon>Tracheophyta</taxon>
        <taxon>Spermatophyta</taxon>
        <taxon>Magnoliopsida</taxon>
        <taxon>Ranunculales</taxon>
        <taxon>Circaeasteraceae</taxon>
        <taxon>Kingdonia</taxon>
    </lineage>
</organism>
<sequence>MSGFDLEICGGGCVEEQLWLSPSLRSLGCSRRMQLWWGNIGFQRTTSMRLRSKRIGSGVECFGVFLIKRFLFLFLFFRGTLT</sequence>